<dbReference type="KEGG" id="bte:BTH_I1922"/>
<evidence type="ECO:0000313" key="2">
    <source>
        <dbReference type="EMBL" id="ABC38134.1"/>
    </source>
</evidence>
<proteinExistence type="predicted"/>
<dbReference type="Proteomes" id="UP000001930">
    <property type="component" value="Chromosome I"/>
</dbReference>
<keyword evidence="3" id="KW-1185">Reference proteome</keyword>
<dbReference type="HOGENOM" id="CLU_1923663_0_0_4"/>
<feature type="compositionally biased region" description="Basic residues" evidence="1">
    <location>
        <begin position="1"/>
        <end position="10"/>
    </location>
</feature>
<reference evidence="2 3" key="1">
    <citation type="journal article" date="2005" name="BMC Genomics">
        <title>Bacterial genome adaptation to niches: divergence of the potential virulence genes in three Burkholderia species of different survival strategies.</title>
        <authorList>
            <person name="Kim H.S."/>
            <person name="Schell M.A."/>
            <person name="Yu Y."/>
            <person name="Ulrich R.L."/>
            <person name="Sarria S.H."/>
            <person name="Nierman W.C."/>
            <person name="DeShazer D."/>
        </authorList>
    </citation>
    <scope>NUCLEOTIDE SEQUENCE [LARGE SCALE GENOMIC DNA]</scope>
    <source>
        <strain evidence="3">ATCC 700388 / DSM 13276 / CCUG 48851 / CIP 106301 / E264</strain>
    </source>
</reference>
<evidence type="ECO:0000313" key="3">
    <source>
        <dbReference type="Proteomes" id="UP000001930"/>
    </source>
</evidence>
<accession>Q2SX97</accession>
<evidence type="ECO:0000256" key="1">
    <source>
        <dbReference type="SAM" id="MobiDB-lite"/>
    </source>
</evidence>
<dbReference type="AlphaFoldDB" id="Q2SX97"/>
<sequence length="131" mass="14213">MPTSRPRGRSTRSGMPKRWARSRAPRLMPSSARSPRTMPLRRRWPPSTNEPRRRGTSMKQRVAACGLLLPLALSGCASPSDTARQPVATACPALPAPPAWAMVPPPMQTSTQRLRNAFSASPATISARSTN</sequence>
<protein>
    <submittedName>
        <fullName evidence="2">Gp25a</fullName>
    </submittedName>
</protein>
<feature type="region of interest" description="Disordered" evidence="1">
    <location>
        <begin position="1"/>
        <end position="59"/>
    </location>
</feature>
<gene>
    <name evidence="2" type="ordered locus">BTH_I1922</name>
</gene>
<dbReference type="EMBL" id="CP000086">
    <property type="protein sequence ID" value="ABC38134.1"/>
    <property type="molecule type" value="Genomic_DNA"/>
</dbReference>
<name>Q2SX97_BURTA</name>
<organism evidence="2 3">
    <name type="scientific">Burkholderia thailandensis (strain ATCC 700388 / DSM 13276 / CCUG 48851 / CIP 106301 / E264)</name>
    <dbReference type="NCBI Taxonomy" id="271848"/>
    <lineage>
        <taxon>Bacteria</taxon>
        <taxon>Pseudomonadati</taxon>
        <taxon>Pseudomonadota</taxon>
        <taxon>Betaproteobacteria</taxon>
        <taxon>Burkholderiales</taxon>
        <taxon>Burkholderiaceae</taxon>
        <taxon>Burkholderia</taxon>
        <taxon>pseudomallei group</taxon>
    </lineage>
</organism>